<comment type="caution">
    <text evidence="1">The sequence shown here is derived from an EMBL/GenBank/DDBJ whole genome shotgun (WGS) entry which is preliminary data.</text>
</comment>
<reference evidence="1" key="1">
    <citation type="journal article" date="2014" name="Front. Microbiol.">
        <title>High frequency of phylogenetically diverse reductive dehalogenase-homologous genes in deep subseafloor sedimentary metagenomes.</title>
        <authorList>
            <person name="Kawai M."/>
            <person name="Futagami T."/>
            <person name="Toyoda A."/>
            <person name="Takaki Y."/>
            <person name="Nishi S."/>
            <person name="Hori S."/>
            <person name="Arai W."/>
            <person name="Tsubouchi T."/>
            <person name="Morono Y."/>
            <person name="Uchiyama I."/>
            <person name="Ito T."/>
            <person name="Fujiyama A."/>
            <person name="Inagaki F."/>
            <person name="Takami H."/>
        </authorList>
    </citation>
    <scope>NUCLEOTIDE SEQUENCE</scope>
    <source>
        <strain evidence="1">Expedition CK06-06</strain>
    </source>
</reference>
<organism evidence="1">
    <name type="scientific">marine sediment metagenome</name>
    <dbReference type="NCBI Taxonomy" id="412755"/>
    <lineage>
        <taxon>unclassified sequences</taxon>
        <taxon>metagenomes</taxon>
        <taxon>ecological metagenomes</taxon>
    </lineage>
</organism>
<sequence length="173" mass="19095">MESKTHGLGSDQLAQILKVCASTDGEKNEIAPDQQKAELMQDMLSETLISGSLKGSPLREELTHLCHISGLLASEPIRNLLCNPQTDIELIEKTKEHGKKLSKSASSTVGHDTANAIYFAAIASALIFHDMKITKFSYKELDNSLVAFSKFDWISPNLLSLFEKASKRCKEKD</sequence>
<dbReference type="AlphaFoldDB" id="X1SNG7"/>
<evidence type="ECO:0000313" key="1">
    <source>
        <dbReference type="EMBL" id="GAI94607.1"/>
    </source>
</evidence>
<accession>X1SNG7</accession>
<dbReference type="EMBL" id="BARW01018068">
    <property type="protein sequence ID" value="GAI94607.1"/>
    <property type="molecule type" value="Genomic_DNA"/>
</dbReference>
<protein>
    <submittedName>
        <fullName evidence="1">Uncharacterized protein</fullName>
    </submittedName>
</protein>
<gene>
    <name evidence="1" type="ORF">S12H4_31021</name>
</gene>
<proteinExistence type="predicted"/>
<name>X1SNG7_9ZZZZ</name>